<protein>
    <submittedName>
        <fullName evidence="1">Selenoprotein F</fullName>
    </submittedName>
</protein>
<dbReference type="Ensembl" id="ENSLOCT00000006234.1">
    <property type="protein sequence ID" value="ENSLOCP00000006226.1"/>
    <property type="gene ID" value="ENSLOCG00000005156.1"/>
</dbReference>
<sequence length="97" mass="10808">VCMCARPVFGFWDQFWLQLCMGAVESQISSYGAELSSEACRELGFSSNLLCSSCDLLGQFSLSQLDPFCRQCCQEEAQLETRKVGMCSVMEEKVHCG</sequence>
<reference evidence="1" key="3">
    <citation type="submission" date="2025-09" db="UniProtKB">
        <authorList>
            <consortium name="Ensembl"/>
        </authorList>
    </citation>
    <scope>IDENTIFICATION</scope>
</reference>
<evidence type="ECO:0000313" key="2">
    <source>
        <dbReference type="Proteomes" id="UP000018468"/>
    </source>
</evidence>
<dbReference type="InParanoid" id="W5MCW7"/>
<dbReference type="PANTHER" id="PTHR13077:SF6">
    <property type="entry name" value="SELENOPROTEIN F"/>
    <property type="match status" value="1"/>
</dbReference>
<proteinExistence type="predicted"/>
<dbReference type="eggNOG" id="KOG3384">
    <property type="taxonomic scope" value="Eukaryota"/>
</dbReference>
<dbReference type="Proteomes" id="UP000018468">
    <property type="component" value="Linkage group LG10"/>
</dbReference>
<name>W5MCW7_LEPOC</name>
<dbReference type="InterPro" id="IPR039992">
    <property type="entry name" value="Sep15_SelM"/>
</dbReference>
<dbReference type="Bgee" id="ENSLOCG00000005156">
    <property type="expression patterns" value="Expressed in pharyngeal gill and 13 other cell types or tissues"/>
</dbReference>
<keyword evidence="2" id="KW-1185">Reference proteome</keyword>
<accession>W5MCW7</accession>
<dbReference type="AlphaFoldDB" id="W5MCW7"/>
<dbReference type="STRING" id="7918.ENSLOCP00000006226"/>
<evidence type="ECO:0000313" key="1">
    <source>
        <dbReference type="Ensembl" id="ENSLOCP00000006226.1"/>
    </source>
</evidence>
<reference evidence="2" key="1">
    <citation type="submission" date="2011-12" db="EMBL/GenBank/DDBJ databases">
        <title>The Draft Genome of Lepisosteus oculatus.</title>
        <authorList>
            <consortium name="The Broad Institute Genome Assembly &amp; Analysis Group"/>
            <consortium name="Computational R&amp;D Group"/>
            <consortium name="and Sequencing Platform"/>
            <person name="Di Palma F."/>
            <person name="Alfoldi J."/>
            <person name="Johnson J."/>
            <person name="Berlin A."/>
            <person name="Gnerre S."/>
            <person name="Jaffe D."/>
            <person name="MacCallum I."/>
            <person name="Young S."/>
            <person name="Walker B.J."/>
            <person name="Lander E.S."/>
            <person name="Lindblad-Toh K."/>
        </authorList>
    </citation>
    <scope>NUCLEOTIDE SEQUENCE [LARGE SCALE GENOMIC DNA]</scope>
</reference>
<organism evidence="1 2">
    <name type="scientific">Lepisosteus oculatus</name>
    <name type="common">Spotted gar</name>
    <dbReference type="NCBI Taxonomy" id="7918"/>
    <lineage>
        <taxon>Eukaryota</taxon>
        <taxon>Metazoa</taxon>
        <taxon>Chordata</taxon>
        <taxon>Craniata</taxon>
        <taxon>Vertebrata</taxon>
        <taxon>Euteleostomi</taxon>
        <taxon>Actinopterygii</taxon>
        <taxon>Neopterygii</taxon>
        <taxon>Holostei</taxon>
        <taxon>Semionotiformes</taxon>
        <taxon>Lepisosteidae</taxon>
        <taxon>Lepisosteus</taxon>
    </lineage>
</organism>
<dbReference type="GeneTree" id="ENSGT00940000154284"/>
<dbReference type="PANTHER" id="PTHR13077">
    <property type="entry name" value="SELENOPROTEIN F"/>
    <property type="match status" value="1"/>
</dbReference>
<reference evidence="1" key="2">
    <citation type="submission" date="2025-08" db="UniProtKB">
        <authorList>
            <consortium name="Ensembl"/>
        </authorList>
    </citation>
    <scope>IDENTIFICATION</scope>
</reference>
<dbReference type="EMBL" id="AHAT01018363">
    <property type="status" value="NOT_ANNOTATED_CDS"/>
    <property type="molecule type" value="Genomic_DNA"/>
</dbReference>